<dbReference type="Gene3D" id="3.40.630.30">
    <property type="match status" value="1"/>
</dbReference>
<evidence type="ECO:0000313" key="3">
    <source>
        <dbReference type="Proteomes" id="UP000186917"/>
    </source>
</evidence>
<dbReference type="RefSeq" id="WP_076379401.1">
    <property type="nucleotide sequence ID" value="NZ_AP017422.1"/>
</dbReference>
<dbReference type="EMBL" id="FTOR01000004">
    <property type="protein sequence ID" value="SIT13852.1"/>
    <property type="molecule type" value="Genomic_DNA"/>
</dbReference>
<dbReference type="KEGG" id="fln:FLA_0210"/>
<accession>A0A173M9P4</accession>
<evidence type="ECO:0000259" key="1">
    <source>
        <dbReference type="PROSITE" id="PS51186"/>
    </source>
</evidence>
<reference evidence="3" key="1">
    <citation type="submission" date="2017-01" db="EMBL/GenBank/DDBJ databases">
        <authorList>
            <person name="Varghese N."/>
            <person name="Submissions S."/>
        </authorList>
    </citation>
    <scope>NUCLEOTIDE SEQUENCE [LARGE SCALE GENOMIC DNA]</scope>
    <source>
        <strain evidence="3">DSM 21054</strain>
    </source>
</reference>
<protein>
    <submittedName>
        <fullName evidence="2">Protein N-acetyltransferase, RimJ/RimL family</fullName>
    </submittedName>
</protein>
<gene>
    <name evidence="2" type="ORF">SAMN05421788_10440</name>
</gene>
<evidence type="ECO:0000313" key="2">
    <source>
        <dbReference type="EMBL" id="SIT13852.1"/>
    </source>
</evidence>
<dbReference type="Proteomes" id="UP000186917">
    <property type="component" value="Unassembled WGS sequence"/>
</dbReference>
<proteinExistence type="predicted"/>
<keyword evidence="3" id="KW-1185">Reference proteome</keyword>
<dbReference type="InterPro" id="IPR051908">
    <property type="entry name" value="Ribosomal_N-acetyltransferase"/>
</dbReference>
<feature type="domain" description="N-acetyltransferase" evidence="1">
    <location>
        <begin position="7"/>
        <end position="177"/>
    </location>
</feature>
<organism evidence="2 3">
    <name type="scientific">Filimonas lacunae</name>
    <dbReference type="NCBI Taxonomy" id="477680"/>
    <lineage>
        <taxon>Bacteria</taxon>
        <taxon>Pseudomonadati</taxon>
        <taxon>Bacteroidota</taxon>
        <taxon>Chitinophagia</taxon>
        <taxon>Chitinophagales</taxon>
        <taxon>Chitinophagaceae</taxon>
        <taxon>Filimonas</taxon>
    </lineage>
</organism>
<name>A0A173M9P4_9BACT</name>
<dbReference type="PANTHER" id="PTHR43441:SF10">
    <property type="entry name" value="ACETYLTRANSFERASE"/>
    <property type="match status" value="1"/>
</dbReference>
<dbReference type="SUPFAM" id="SSF55729">
    <property type="entry name" value="Acyl-CoA N-acyltransferases (Nat)"/>
    <property type="match status" value="1"/>
</dbReference>
<dbReference type="GO" id="GO:0005737">
    <property type="term" value="C:cytoplasm"/>
    <property type="evidence" value="ECO:0007669"/>
    <property type="project" value="TreeGrafter"/>
</dbReference>
<dbReference type="PANTHER" id="PTHR43441">
    <property type="entry name" value="RIBOSOMAL-PROTEIN-SERINE ACETYLTRANSFERASE"/>
    <property type="match status" value="1"/>
</dbReference>
<dbReference type="PROSITE" id="PS51186">
    <property type="entry name" value="GNAT"/>
    <property type="match status" value="1"/>
</dbReference>
<dbReference type="GO" id="GO:1990189">
    <property type="term" value="F:protein N-terminal-serine acetyltransferase activity"/>
    <property type="evidence" value="ECO:0007669"/>
    <property type="project" value="TreeGrafter"/>
</dbReference>
<dbReference type="GO" id="GO:0008999">
    <property type="term" value="F:protein-N-terminal-alanine acetyltransferase activity"/>
    <property type="evidence" value="ECO:0007669"/>
    <property type="project" value="TreeGrafter"/>
</dbReference>
<dbReference type="OrthoDB" id="9811523at2"/>
<dbReference type="STRING" id="477680.SAMN05421788_10440"/>
<dbReference type="InterPro" id="IPR016181">
    <property type="entry name" value="Acyl_CoA_acyltransferase"/>
</dbReference>
<dbReference type="AlphaFoldDB" id="A0A173M9P4"/>
<sequence>MIETDRLLVKPYAREDATAFYQNIRANQQYLVDYFTNVVAMAQTMDGVATYFTQKNIDWQTNRGYACGVFTKDDGQLIGHISVRDIEWKVPKAEVAYFIIQSHAGNNYATEALQAFTQWCFAEKQFNRLFMRIGVENIASCKVAQRAGFAAEGLLKKDYRRGGEILTDMLIYGYTGENK</sequence>
<dbReference type="Pfam" id="PF13302">
    <property type="entry name" value="Acetyltransf_3"/>
    <property type="match status" value="1"/>
</dbReference>
<keyword evidence="2" id="KW-0808">Transferase</keyword>
<dbReference type="InterPro" id="IPR000182">
    <property type="entry name" value="GNAT_dom"/>
</dbReference>